<evidence type="ECO:0000256" key="7">
    <source>
        <dbReference type="ARBA" id="ARBA00022970"/>
    </source>
</evidence>
<dbReference type="InterPro" id="IPR003593">
    <property type="entry name" value="AAA+_ATPase"/>
</dbReference>
<dbReference type="InterPro" id="IPR027417">
    <property type="entry name" value="P-loop_NTPase"/>
</dbReference>
<feature type="domain" description="ABC transporter" evidence="11">
    <location>
        <begin position="20"/>
        <end position="259"/>
    </location>
</feature>
<dbReference type="PROSITE" id="PS00211">
    <property type="entry name" value="ABC_TRANSPORTER_1"/>
    <property type="match status" value="1"/>
</dbReference>
<dbReference type="eggNOG" id="COG1135">
    <property type="taxonomic scope" value="Bacteria"/>
</dbReference>
<comment type="similarity">
    <text evidence="1">Belongs to the ABC transporter superfamily.</text>
</comment>
<dbReference type="SUPFAM" id="SSF52540">
    <property type="entry name" value="P-loop containing nucleoside triphosphate hydrolases"/>
    <property type="match status" value="1"/>
</dbReference>
<dbReference type="GO" id="GO:0005886">
    <property type="term" value="C:plasma membrane"/>
    <property type="evidence" value="ECO:0007669"/>
    <property type="project" value="UniProtKB-ARBA"/>
</dbReference>
<evidence type="ECO:0000256" key="2">
    <source>
        <dbReference type="ARBA" id="ARBA00022448"/>
    </source>
</evidence>
<evidence type="ECO:0000256" key="3">
    <source>
        <dbReference type="ARBA" id="ARBA00022475"/>
    </source>
</evidence>
<evidence type="ECO:0000256" key="5">
    <source>
        <dbReference type="ARBA" id="ARBA00022840"/>
    </source>
</evidence>
<dbReference type="InterPro" id="IPR045865">
    <property type="entry name" value="ACT-like_dom_sf"/>
</dbReference>
<dbReference type="PANTHER" id="PTHR43166:SF30">
    <property type="entry name" value="METHIONINE IMPORT ATP-BINDING PROTEIN METN"/>
    <property type="match status" value="1"/>
</dbReference>
<dbReference type="Pfam" id="PF00005">
    <property type="entry name" value="ABC_tran"/>
    <property type="match status" value="1"/>
</dbReference>
<reference evidence="12 13" key="1">
    <citation type="journal article" date="2015" name="Genome Announc.">
        <title>Expanding the biotechnology potential of lactobacilli through comparative genomics of 213 strains and associated genera.</title>
        <authorList>
            <person name="Sun Z."/>
            <person name="Harris H.M."/>
            <person name="McCann A."/>
            <person name="Guo C."/>
            <person name="Argimon S."/>
            <person name="Zhang W."/>
            <person name="Yang X."/>
            <person name="Jeffery I.B."/>
            <person name="Cooney J.C."/>
            <person name="Kagawa T.F."/>
            <person name="Liu W."/>
            <person name="Song Y."/>
            <person name="Salvetti E."/>
            <person name="Wrobel A."/>
            <person name="Rasinkangas P."/>
            <person name="Parkhill J."/>
            <person name="Rea M.C."/>
            <person name="O'Sullivan O."/>
            <person name="Ritari J."/>
            <person name="Douillard F.P."/>
            <person name="Paul Ross R."/>
            <person name="Yang R."/>
            <person name="Briner A.E."/>
            <person name="Felis G.E."/>
            <person name="de Vos W.M."/>
            <person name="Barrangou R."/>
            <person name="Klaenhammer T.R."/>
            <person name="Caufield P.W."/>
            <person name="Cui Y."/>
            <person name="Zhang H."/>
            <person name="O'Toole P.W."/>
        </authorList>
    </citation>
    <scope>NUCLEOTIDE SEQUENCE [LARGE SCALE GENOMIC DNA]</scope>
    <source>
        <strain evidence="12 13">DSM 20623</strain>
    </source>
</reference>
<keyword evidence="6" id="KW-1278">Translocase</keyword>
<dbReference type="GO" id="GO:0006865">
    <property type="term" value="P:amino acid transport"/>
    <property type="evidence" value="ECO:0007669"/>
    <property type="project" value="UniProtKB-KW"/>
</dbReference>
<sequence>MILKGRFFILNYLEGGNSMIQLEQVSVTFKTKDQQITAVEQVDLTVEKGDVFGIVGYSGAGKSTLVRTINLLQRPTSGKVIVADRDLLSLTPKELRTARKKIGMIFQHFNLMASRTIADNVAYPLKHSSLSKKELSEKVSGLLELVGLSDKHNAYPSQLSGGQKQRVAIARALANDPEVLLCDEATSALDPKTTSSILALLKELNRKLNLTIVIITHEMQVVKEICTKVAVMEKGRVVEEGNLVQIFTQPRKPITKDFINTATHVDQGLETILTHPSLLDLQPNDILAKVSYVGATTSEPLIAHLYSQFTISTNILFGNIEILQDTPIGNLIVIFSGEKIKSNQALAYLVSKDIKVEIIEHQQNVISLPRKQKIS</sequence>
<dbReference type="EMBL" id="JQBS01000003">
    <property type="protein sequence ID" value="KRN57655.1"/>
    <property type="molecule type" value="Genomic_DNA"/>
</dbReference>
<dbReference type="InterPro" id="IPR041701">
    <property type="entry name" value="MetN_ABC"/>
</dbReference>
<evidence type="ECO:0000256" key="9">
    <source>
        <dbReference type="ARBA" id="ARBA00049360"/>
    </source>
</evidence>
<evidence type="ECO:0000313" key="13">
    <source>
        <dbReference type="Proteomes" id="UP000051658"/>
    </source>
</evidence>
<keyword evidence="3" id="KW-1003">Cell membrane</keyword>
<accession>A0A0R2I6N5</accession>
<dbReference type="InterPro" id="IPR003439">
    <property type="entry name" value="ABC_transporter-like_ATP-bd"/>
</dbReference>
<dbReference type="PROSITE" id="PS50893">
    <property type="entry name" value="ABC_TRANSPORTER_2"/>
    <property type="match status" value="1"/>
</dbReference>
<comment type="caution">
    <text evidence="12">The sequence shown here is derived from an EMBL/GenBank/DDBJ whole genome shotgun (WGS) entry which is preliminary data.</text>
</comment>
<dbReference type="AlphaFoldDB" id="A0A0R2I6N5"/>
<dbReference type="InterPro" id="IPR017871">
    <property type="entry name" value="ABC_transporter-like_CS"/>
</dbReference>
<keyword evidence="4" id="KW-0547">Nucleotide-binding</keyword>
<evidence type="ECO:0000313" key="12">
    <source>
        <dbReference type="EMBL" id="KRN57655.1"/>
    </source>
</evidence>
<gene>
    <name evidence="12" type="ORF">IV74_GL001603</name>
</gene>
<dbReference type="Proteomes" id="UP000051658">
    <property type="component" value="Unassembled WGS sequence"/>
</dbReference>
<dbReference type="Pfam" id="PF09383">
    <property type="entry name" value="NIL"/>
    <property type="match status" value="1"/>
</dbReference>
<dbReference type="GO" id="GO:0016887">
    <property type="term" value="F:ATP hydrolysis activity"/>
    <property type="evidence" value="ECO:0007669"/>
    <property type="project" value="InterPro"/>
</dbReference>
<dbReference type="FunFam" id="3.40.50.300:FF:000056">
    <property type="entry name" value="Cell division ATP-binding protein FtsE"/>
    <property type="match status" value="1"/>
</dbReference>
<dbReference type="PATRIC" id="fig|1449336.4.peg.1635"/>
<dbReference type="Gene3D" id="3.40.50.300">
    <property type="entry name" value="P-loop containing nucleotide triphosphate hydrolases"/>
    <property type="match status" value="1"/>
</dbReference>
<evidence type="ECO:0000256" key="8">
    <source>
        <dbReference type="ARBA" id="ARBA00023136"/>
    </source>
</evidence>
<dbReference type="Gene3D" id="3.30.70.260">
    <property type="match status" value="1"/>
</dbReference>
<evidence type="ECO:0000256" key="6">
    <source>
        <dbReference type="ARBA" id="ARBA00022967"/>
    </source>
</evidence>
<evidence type="ECO:0000256" key="4">
    <source>
        <dbReference type="ARBA" id="ARBA00022741"/>
    </source>
</evidence>
<name>A0A0R2I6N5_CARDV</name>
<comment type="catalytic activity">
    <reaction evidence="9">
        <text>ATP + H2O = ADP + phosphate + H(+)</text>
        <dbReference type="Rhea" id="RHEA:13065"/>
        <dbReference type="ChEBI" id="CHEBI:15377"/>
        <dbReference type="ChEBI" id="CHEBI:15378"/>
        <dbReference type="ChEBI" id="CHEBI:30616"/>
        <dbReference type="ChEBI" id="CHEBI:43474"/>
        <dbReference type="ChEBI" id="CHEBI:456216"/>
    </reaction>
</comment>
<dbReference type="PANTHER" id="PTHR43166">
    <property type="entry name" value="AMINO ACID IMPORT ATP-BINDING PROTEIN"/>
    <property type="match status" value="1"/>
</dbReference>
<keyword evidence="5 12" id="KW-0067">ATP-binding</keyword>
<dbReference type="InterPro" id="IPR018449">
    <property type="entry name" value="NIL_domain"/>
</dbReference>
<protein>
    <submittedName>
        <fullName evidence="12">Methionine import ATP-binding protein MetN</fullName>
    </submittedName>
</protein>
<keyword evidence="13" id="KW-1185">Reference proteome</keyword>
<evidence type="ECO:0000256" key="10">
    <source>
        <dbReference type="ARBA" id="ARBA00055994"/>
    </source>
</evidence>
<keyword evidence="8" id="KW-0472">Membrane</keyword>
<dbReference type="SMART" id="SM00382">
    <property type="entry name" value="AAA"/>
    <property type="match status" value="1"/>
</dbReference>
<keyword evidence="7" id="KW-0029">Amino-acid transport</keyword>
<dbReference type="SUPFAM" id="SSF55021">
    <property type="entry name" value="ACT-like"/>
    <property type="match status" value="1"/>
</dbReference>
<evidence type="ECO:0000256" key="1">
    <source>
        <dbReference type="ARBA" id="ARBA00005417"/>
    </source>
</evidence>
<keyword evidence="2" id="KW-0813">Transport</keyword>
<dbReference type="CDD" id="cd03258">
    <property type="entry name" value="ABC_MetN_methionine_transporter"/>
    <property type="match status" value="1"/>
</dbReference>
<evidence type="ECO:0000259" key="11">
    <source>
        <dbReference type="PROSITE" id="PS50893"/>
    </source>
</evidence>
<organism evidence="12 13">
    <name type="scientific">Carnobacterium divergens DSM 20623</name>
    <dbReference type="NCBI Taxonomy" id="1449336"/>
    <lineage>
        <taxon>Bacteria</taxon>
        <taxon>Bacillati</taxon>
        <taxon>Bacillota</taxon>
        <taxon>Bacilli</taxon>
        <taxon>Lactobacillales</taxon>
        <taxon>Carnobacteriaceae</taxon>
        <taxon>Carnobacterium</taxon>
    </lineage>
</organism>
<comment type="function">
    <text evidence="10">Part of the ABC transporter FtsEX involved in cellular division. Has ATPase activity. Essential for cell division and viability.</text>
</comment>
<dbReference type="GO" id="GO:0005524">
    <property type="term" value="F:ATP binding"/>
    <property type="evidence" value="ECO:0007669"/>
    <property type="project" value="UniProtKB-KW"/>
</dbReference>
<proteinExistence type="inferred from homology"/>
<dbReference type="InterPro" id="IPR050086">
    <property type="entry name" value="MetN_ABC_transporter-like"/>
</dbReference>
<dbReference type="SMART" id="SM00930">
    <property type="entry name" value="NIL"/>
    <property type="match status" value="1"/>
</dbReference>